<dbReference type="OrthoDB" id="7431909at2"/>
<feature type="region of interest" description="Disordered" evidence="1">
    <location>
        <begin position="408"/>
        <end position="449"/>
    </location>
</feature>
<feature type="compositionally biased region" description="Low complexity" evidence="1">
    <location>
        <begin position="408"/>
        <end position="438"/>
    </location>
</feature>
<dbReference type="InterPro" id="IPR011990">
    <property type="entry name" value="TPR-like_helical_dom_sf"/>
</dbReference>
<evidence type="ECO:0000313" key="2">
    <source>
        <dbReference type="EMBL" id="SNZ08800.1"/>
    </source>
</evidence>
<accession>A0A285NH52</accession>
<dbReference type="RefSeq" id="WP_097152931.1">
    <property type="nucleotide sequence ID" value="NZ_OBEL01000001.1"/>
</dbReference>
<evidence type="ECO:0000313" key="3">
    <source>
        <dbReference type="Proteomes" id="UP000219439"/>
    </source>
</evidence>
<sequence length="1278" mass="140216">MPHKLKSLQLIHILDIKRSKPALKRWGRNLKMVGAGITIVLGMGAFHSHAQNASSTLPVEQVSEVSELKVIATKEDGFGRVILKVVGRNLLPEFSIKQDNSIFVVRFSERLSSSSVTALPRILSDYISIARLDPDGKGIRIAFKEDVRINTMEAGEQLFVDFLPKDWQGLPPALPADVVAELAKRAEEALRLARSLEQADTGSRIQPELDIRIGDHPTFSRIVFGWNIPFDSTFERKGEEVSLFFNHKTDIDLSKVRASLPRLIRDMRLEKDGGKSRFVLTVAGGADVRAFREGNTYIVDVTGDRALFDTARSEDYITRAVSKDGDTGILVAKGMPDPNQPQDLNGLGQAVAKSEPSSGLVLGPGPNGETAKSELFLPDQQVEPARMRPAGETAAPTLPPAALDVTKPASPAMPNAAASADSQSGQQQIIGQQSGNASHGNAERMKGGGADLSSQSLLVETKTFGRSVRLYFPFSAPTAAAVFKKNGVIWAVFDTILELDVSNVRAQLQPIADDVEVWRSGDSAILRIPLKNPRLTTFSTEGYGWLLTIGDLVVEPTKPLHLARTEISGGRAAMRVHFESAGRIIRMRDPGSGEILHVVTGFGPARGFVKVQRLVDFSTLVSAHGIALTEHIDDLQVLRDEDFVYISSNRGLTLSSVGANKKADLSGLVDTDSAIRETFLGLKELQAKTPVIFSKQRQGLERKLSKFDDLMAVQTELALSKLLVANGYAFEALGHLQIMEKSAPEFARGKGFRTLFAATEVFAGRPDEAFRRLNHPEFESDPDASVWLALAAARSGRWREAEEALPRALSVAGDYSDKVRQMLLLDSVEVSVLDQQFTKATAELAEVNPAYLDQEGIARYNLLRGKIAVARNQTSEAHDAFRAAIDTKYLPIANDAWLQDVKLSYQNNEIDNEKAIDELAGLTTIWRGDDVELEALRALAHLYVEKGEYRNAFETSKAAASSDAASDVSRLLQDEMNGVFTSLFLDGKANELPAIKALSLYYDFREMTPVGRRGDEMVRHLADKLVEVDLLDRAAELLSHQVENRLKGAARSQIAADLAVVYLLDSKPNLALDSLRRTRQSQLPRSLERQRRLVEAKALAELNKVTLALDLLKPLDGQDVEQLKADILWRAKRWQETGEQIELMLGDRWVGNSDLDKQEQTNVLRAAVAYSLADDQLGIDRLRKKFAQKMSKTSVAGAFDVVSLPIERGGTQFKAIAQQIAGIDTMERFLDEYRSRYLKKPENAAQSSEAAGDDAQTRPASDTAPADQAGQGNGPNEA</sequence>
<dbReference type="SUPFAM" id="SSF48452">
    <property type="entry name" value="TPR-like"/>
    <property type="match status" value="1"/>
</dbReference>
<reference evidence="2 3" key="1">
    <citation type="submission" date="2017-09" db="EMBL/GenBank/DDBJ databases">
        <authorList>
            <person name="Ehlers B."/>
            <person name="Leendertz F.H."/>
        </authorList>
    </citation>
    <scope>NUCLEOTIDE SEQUENCE [LARGE SCALE GENOMIC DNA]</scope>
    <source>
        <strain evidence="2 3">DSM 18289</strain>
    </source>
</reference>
<dbReference type="Gene3D" id="1.25.40.10">
    <property type="entry name" value="Tetratricopeptide repeat domain"/>
    <property type="match status" value="1"/>
</dbReference>
<keyword evidence="3" id="KW-1185">Reference proteome</keyword>
<feature type="region of interest" description="Disordered" evidence="1">
    <location>
        <begin position="333"/>
        <end position="372"/>
    </location>
</feature>
<evidence type="ECO:0008006" key="4">
    <source>
        <dbReference type="Google" id="ProtNLM"/>
    </source>
</evidence>
<dbReference type="AlphaFoldDB" id="A0A285NH52"/>
<proteinExistence type="predicted"/>
<dbReference type="Proteomes" id="UP000219439">
    <property type="component" value="Unassembled WGS sequence"/>
</dbReference>
<gene>
    <name evidence="2" type="ORF">SAMN06265368_1820</name>
</gene>
<evidence type="ECO:0000256" key="1">
    <source>
        <dbReference type="SAM" id="MobiDB-lite"/>
    </source>
</evidence>
<organism evidence="2 3">
    <name type="scientific">Cohaesibacter gelatinilyticus</name>
    <dbReference type="NCBI Taxonomy" id="372072"/>
    <lineage>
        <taxon>Bacteria</taxon>
        <taxon>Pseudomonadati</taxon>
        <taxon>Pseudomonadota</taxon>
        <taxon>Alphaproteobacteria</taxon>
        <taxon>Hyphomicrobiales</taxon>
        <taxon>Cohaesibacteraceae</taxon>
    </lineage>
</organism>
<dbReference type="EMBL" id="OBEL01000001">
    <property type="protein sequence ID" value="SNZ08800.1"/>
    <property type="molecule type" value="Genomic_DNA"/>
</dbReference>
<protein>
    <recommendedName>
        <fullName evidence="4">Tetratricopeptide repeat-containing protein</fullName>
    </recommendedName>
</protein>
<feature type="region of interest" description="Disordered" evidence="1">
    <location>
        <begin position="1240"/>
        <end position="1278"/>
    </location>
</feature>
<name>A0A285NH52_9HYPH</name>